<evidence type="ECO:0000313" key="2">
    <source>
        <dbReference type="EMBL" id="CUR38543.1"/>
    </source>
</evidence>
<feature type="transmembrane region" description="Helical" evidence="1">
    <location>
        <begin position="122"/>
        <end position="145"/>
    </location>
</feature>
<feature type="transmembrane region" description="Helical" evidence="1">
    <location>
        <begin position="235"/>
        <end position="255"/>
    </location>
</feature>
<evidence type="ECO:0000313" key="4">
    <source>
        <dbReference type="Proteomes" id="UP000195868"/>
    </source>
</evidence>
<dbReference type="Proteomes" id="UP000195868">
    <property type="component" value="Unassembled WGS sequence"/>
</dbReference>
<feature type="transmembrane region" description="Helical" evidence="1">
    <location>
        <begin position="207"/>
        <end position="223"/>
    </location>
</feature>
<proteinExistence type="predicted"/>
<feature type="transmembrane region" description="Helical" evidence="1">
    <location>
        <begin position="44"/>
        <end position="63"/>
    </location>
</feature>
<feature type="transmembrane region" description="Helical" evidence="1">
    <location>
        <begin position="70"/>
        <end position="87"/>
    </location>
</feature>
<dbReference type="RefSeq" id="WP_087215043.1">
    <property type="nucleotide sequence ID" value="NZ_CP179918.1"/>
</dbReference>
<keyword evidence="1" id="KW-1133">Transmembrane helix</keyword>
<keyword evidence="1" id="KW-0812">Transmembrane</keyword>
<reference evidence="2" key="1">
    <citation type="submission" date="2015-10" db="EMBL/GenBank/DDBJ databases">
        <authorList>
            <person name="Gilbert D.G."/>
        </authorList>
    </citation>
    <scope>NUCLEOTIDE SEQUENCE</scope>
    <source>
        <strain evidence="2">3c6</strain>
    </source>
</reference>
<evidence type="ECO:0000313" key="3">
    <source>
        <dbReference type="EMBL" id="OUN48466.1"/>
    </source>
</evidence>
<dbReference type="AlphaFoldDB" id="A0A0U5JRS8"/>
<feature type="transmembrane region" description="Helical" evidence="1">
    <location>
        <begin position="12"/>
        <end position="32"/>
    </location>
</feature>
<evidence type="ECO:0000256" key="1">
    <source>
        <dbReference type="SAM" id="Phobius"/>
    </source>
</evidence>
<keyword evidence="1" id="KW-0472">Membrane</keyword>
<feature type="transmembrane region" description="Helical" evidence="1">
    <location>
        <begin position="350"/>
        <end position="371"/>
    </location>
</feature>
<dbReference type="EMBL" id="NFHN01000018">
    <property type="protein sequence ID" value="OUN48466.1"/>
    <property type="molecule type" value="Genomic_DNA"/>
</dbReference>
<gene>
    <name evidence="3" type="ORF">B5G22_05680</name>
    <name evidence="2" type="ORF">LRLP16767_LR3C6_00501</name>
</gene>
<accession>A0A0U5JRS8</accession>
<sequence length="404" mass="46765">MSTLKNFFNREINGTGLYLIAFSFCLVISFIFTTTFTDYFHTRPLQLLSYLGIGLVLVKIYLLDNYNYKQLSGISILLFFSFISWRHSQSNTQSNLILYMMVFILGAKDVEFKKIVEVFYKISLIMMLGVILYSLLGIITNLAYFTPGRPIRYALGMLYPTDMASHILFLILAKCYLVFPNIKWYHYSIFLLLALFMKVVADARLSAYTTVLLVIIMFIAERAQKGNKLCKILASFYWTATPLLAFIATVTALNFDMNNHIMRKVNDLLSGRLLLSYQAFQRYGISLFGEPVIEHGSGGIKGMKMFFNQSRYFYIDSSFIRLFIIYGILMFLIFLAFMMIIAIRSTYHHSYILPAIMFVVAISCLLEQHLLDLSFNPFLLSLLATNTYKWREKNEKSDRNSILQ</sequence>
<protein>
    <submittedName>
        <fullName evidence="3">Polymerase</fullName>
    </submittedName>
</protein>
<name>A0A0U5JRS8_LIMRT</name>
<dbReference type="EMBL" id="LN887358">
    <property type="protein sequence ID" value="CUR38543.1"/>
    <property type="molecule type" value="Genomic_DNA"/>
</dbReference>
<reference evidence="3" key="3">
    <citation type="journal article" date="2018" name="BMC Genomics">
        <title>Whole genome sequencing and function prediction of 133 gut anaerobes isolated from chicken caecum in pure cultures.</title>
        <authorList>
            <person name="Medvecky M."/>
            <person name="Cejkova D."/>
            <person name="Polansky O."/>
            <person name="Karasova D."/>
            <person name="Kubasova T."/>
            <person name="Cizek A."/>
            <person name="Rychlik I."/>
        </authorList>
    </citation>
    <scope>NUCLEOTIDE SEQUENCE</scope>
    <source>
        <strain evidence="3">An71</strain>
    </source>
</reference>
<feature type="transmembrane region" description="Helical" evidence="1">
    <location>
        <begin position="319"/>
        <end position="343"/>
    </location>
</feature>
<organism evidence="2">
    <name type="scientific">Limosilactobacillus reuteri</name>
    <name type="common">Lactobacillus reuteri</name>
    <dbReference type="NCBI Taxonomy" id="1598"/>
    <lineage>
        <taxon>Bacteria</taxon>
        <taxon>Bacillati</taxon>
        <taxon>Bacillota</taxon>
        <taxon>Bacilli</taxon>
        <taxon>Lactobacillales</taxon>
        <taxon>Lactobacillaceae</taxon>
        <taxon>Limosilactobacillus</taxon>
    </lineage>
</organism>
<reference evidence="4" key="2">
    <citation type="submission" date="2017-04" db="EMBL/GenBank/DDBJ databases">
        <title>Function of individual gut microbiota members based on whole genome sequencing of pure cultures obtained from chicken caecum.</title>
        <authorList>
            <person name="Medvecky M."/>
            <person name="Cejkova D."/>
            <person name="Polansky O."/>
            <person name="Karasova D."/>
            <person name="Kubasova T."/>
            <person name="Cizek A."/>
            <person name="Rychlik I."/>
        </authorList>
    </citation>
    <scope>NUCLEOTIDE SEQUENCE [LARGE SCALE GENOMIC DNA]</scope>
    <source>
        <strain evidence="4">An71</strain>
    </source>
</reference>